<dbReference type="GO" id="GO:1990351">
    <property type="term" value="C:transporter complex"/>
    <property type="evidence" value="ECO:0007669"/>
    <property type="project" value="TreeGrafter"/>
</dbReference>
<evidence type="ECO:0000313" key="2">
    <source>
        <dbReference type="Proteomes" id="UP000006860"/>
    </source>
</evidence>
<dbReference type="STRING" id="756272.Plabr_3436"/>
<sequence length="1062" mass="117416">MDSVFAKSVRDLTQAGLLPVLWSLLLLCANSLYAQDTLDSSGTFLPGVPAGEKFSASPGQSPTEYDPIVIACEFLHEETPSAVDISARLAADSSTAAPSADGAARVFILRDRCRIRQGGWELKARQMVIWRSTVQRNGRTVEKLLVYPEGGEVVASTGGEASRPQSFIELYSSVGVTVEARHSDPGHVANGDLDPLHKRALQAKAKLQETPQAPQVLMPPGQAKPLLQSDIDFDSLAPAVATGGERHIVISPRSFGVGYNVSSFLSHQTSPPEQITTISQGVNIVIEGVSEVNGVSVGALDLSADRVVIWTQADASGKFNPEMFQSRDAPLQIYLEGNIEIRQGQNVLKAAKAYYDIREDRAVLHEGELRVKVPDMEGDIKLRAEKIRQLSHQSFHAENAWVTGSEFGVPTYRMEAGDIFLENRYDRGWLGKGDTTVDPETGMAVPKATPWITSLNNQFRVYDTPIFVSPFMSGPAEDPHIPLESLTFGGDGIFGAQAKTVWNLSKLLGVSLPGTDWNLQAHAYSERGFWLGTDATYSSGTPLGTPGSYFGLNEAVWINDMGTDNLGLDRRDLDISNNTRGRVLWRHRQYFTDELNMVAEIGLLSDRNFLEQYYENEWDQGKDNETLIGMNYTEGNAEASILASGRLNDFSYDTQWLPKADFTFLGEPLLWDRLVYSSRTSAGYGQLRPAAAPEDPNDLFIPTWYYPEAEGAVFSTRHELSMPFSLGGLKLDPYVMGEAAYWQDDGFTNNSMNRFYGSAGLRGSMQLWKVFPEVRSQILGLNGLAHKQTVGFDYYFADSTQDLNDVPQYNQFEDNAQERFRTRLIFNTFGLNNSALLNPAYDPRVYAVRSGAARNVSSPYFELVDDQQVLRLNWSHRLQTKVGPPERQRVKDWMTLDLGLSYFPDAGDDNFGESFGLATANYMWDLGSRTKLLANGQFDFFEDAPQVWDVGFLNQRSTRGSLYVGYRNIQAGDLESQLLTGSVSYAMSEKWIATLGTAYDIAENQDRGQSLTITGIRADFLIHVGLSVDSSKGNFGVGFMIEPRLGPMNAGSSRLSSLLGTQ</sequence>
<dbReference type="RefSeq" id="WP_013629752.1">
    <property type="nucleotide sequence ID" value="NC_015174.1"/>
</dbReference>
<gene>
    <name evidence="1" type="ordered locus">Plabr_3436</name>
</gene>
<keyword evidence="2" id="KW-1185">Reference proteome</keyword>
<dbReference type="PANTHER" id="PTHR30189">
    <property type="entry name" value="LPS-ASSEMBLY PROTEIN"/>
    <property type="match status" value="1"/>
</dbReference>
<evidence type="ECO:0000313" key="1">
    <source>
        <dbReference type="EMBL" id="ADY61033.1"/>
    </source>
</evidence>
<dbReference type="Proteomes" id="UP000006860">
    <property type="component" value="Chromosome"/>
</dbReference>
<reference evidence="2" key="1">
    <citation type="submission" date="2011-02" db="EMBL/GenBank/DDBJ databases">
        <title>The complete genome of Planctomyces brasiliensis DSM 5305.</title>
        <authorList>
            <person name="Lucas S."/>
            <person name="Copeland A."/>
            <person name="Lapidus A."/>
            <person name="Bruce D."/>
            <person name="Goodwin L."/>
            <person name="Pitluck S."/>
            <person name="Kyrpides N."/>
            <person name="Mavromatis K."/>
            <person name="Pagani I."/>
            <person name="Ivanova N."/>
            <person name="Ovchinnikova G."/>
            <person name="Lu M."/>
            <person name="Detter J.C."/>
            <person name="Han C."/>
            <person name="Land M."/>
            <person name="Hauser L."/>
            <person name="Markowitz V."/>
            <person name="Cheng J.-F."/>
            <person name="Hugenholtz P."/>
            <person name="Woyke T."/>
            <person name="Wu D."/>
            <person name="Tindall B."/>
            <person name="Pomrenke H.G."/>
            <person name="Brambilla E."/>
            <person name="Klenk H.-P."/>
            <person name="Eisen J.A."/>
        </authorList>
    </citation>
    <scope>NUCLEOTIDE SEQUENCE [LARGE SCALE GENOMIC DNA]</scope>
    <source>
        <strain evidence="2">ATCC 49424 / DSM 5305 / JCM 21570 / NBRC 103401 / IFAM 1448</strain>
    </source>
</reference>
<accession>F0SM78</accession>
<dbReference type="eggNOG" id="COG1452">
    <property type="taxonomic scope" value="Bacteria"/>
</dbReference>
<dbReference type="OrthoDB" id="251461at2"/>
<dbReference type="AlphaFoldDB" id="F0SM78"/>
<organism evidence="1 2">
    <name type="scientific">Rubinisphaera brasiliensis (strain ATCC 49424 / DSM 5305 / JCM 21570 / IAM 15109 / NBRC 103401 / IFAM 1448)</name>
    <name type="common">Planctomyces brasiliensis</name>
    <dbReference type="NCBI Taxonomy" id="756272"/>
    <lineage>
        <taxon>Bacteria</taxon>
        <taxon>Pseudomonadati</taxon>
        <taxon>Planctomycetota</taxon>
        <taxon>Planctomycetia</taxon>
        <taxon>Planctomycetales</taxon>
        <taxon>Planctomycetaceae</taxon>
        <taxon>Rubinisphaera</taxon>
    </lineage>
</organism>
<protein>
    <submittedName>
        <fullName evidence="1">Organic solvent tolerance protein</fullName>
    </submittedName>
</protein>
<dbReference type="PANTHER" id="PTHR30189:SF1">
    <property type="entry name" value="LPS-ASSEMBLY PROTEIN LPTD"/>
    <property type="match status" value="1"/>
</dbReference>
<dbReference type="KEGG" id="pbs:Plabr_3436"/>
<proteinExistence type="predicted"/>
<name>F0SM78_RUBBR</name>
<dbReference type="InterPro" id="IPR050218">
    <property type="entry name" value="LptD"/>
</dbReference>
<dbReference type="HOGENOM" id="CLU_006026_0_0_0"/>
<dbReference type="EMBL" id="CP002546">
    <property type="protein sequence ID" value="ADY61033.1"/>
    <property type="molecule type" value="Genomic_DNA"/>
</dbReference>
<dbReference type="GO" id="GO:0009279">
    <property type="term" value="C:cell outer membrane"/>
    <property type="evidence" value="ECO:0007669"/>
    <property type="project" value="TreeGrafter"/>
</dbReference>